<reference evidence="1" key="1">
    <citation type="submission" date="2021-01" db="EMBL/GenBank/DDBJ databases">
        <authorList>
            <consortium name="Genoscope - CEA"/>
            <person name="William W."/>
        </authorList>
    </citation>
    <scope>NUCLEOTIDE SEQUENCE</scope>
</reference>
<dbReference type="OrthoDB" id="294949at2759"/>
<sequence length="68" mass="7600">MSSKEESRGSEKQGIGRVEISEEPQTVIWSGQSNIEIQILVDKSLGDSMSYQDVLKYKSILARKILGQ</sequence>
<keyword evidence="2" id="KW-1185">Reference proteome</keyword>
<dbReference type="Proteomes" id="UP000683925">
    <property type="component" value="Unassembled WGS sequence"/>
</dbReference>
<proteinExistence type="predicted"/>
<evidence type="ECO:0000313" key="2">
    <source>
        <dbReference type="Proteomes" id="UP000683925"/>
    </source>
</evidence>
<dbReference type="AlphaFoldDB" id="A0A8S1UB21"/>
<dbReference type="OMA" id="EPQTVIW"/>
<gene>
    <name evidence="1" type="ORF">POCTA_138.1.T0410250</name>
</gene>
<dbReference type="EMBL" id="CAJJDP010000041">
    <property type="protein sequence ID" value="CAD8162411.1"/>
    <property type="molecule type" value="Genomic_DNA"/>
</dbReference>
<name>A0A8S1UB21_PAROT</name>
<comment type="caution">
    <text evidence="1">The sequence shown here is derived from an EMBL/GenBank/DDBJ whole genome shotgun (WGS) entry which is preliminary data.</text>
</comment>
<organism evidence="1 2">
    <name type="scientific">Paramecium octaurelia</name>
    <dbReference type="NCBI Taxonomy" id="43137"/>
    <lineage>
        <taxon>Eukaryota</taxon>
        <taxon>Sar</taxon>
        <taxon>Alveolata</taxon>
        <taxon>Ciliophora</taxon>
        <taxon>Intramacronucleata</taxon>
        <taxon>Oligohymenophorea</taxon>
        <taxon>Peniculida</taxon>
        <taxon>Parameciidae</taxon>
        <taxon>Paramecium</taxon>
    </lineage>
</organism>
<evidence type="ECO:0000313" key="1">
    <source>
        <dbReference type="EMBL" id="CAD8162411.1"/>
    </source>
</evidence>
<protein>
    <submittedName>
        <fullName evidence="1">Uncharacterized protein</fullName>
    </submittedName>
</protein>
<accession>A0A8S1UB21</accession>